<dbReference type="GO" id="GO:0003746">
    <property type="term" value="F:translation elongation factor activity"/>
    <property type="evidence" value="ECO:0007669"/>
    <property type="project" value="UniProtKB-UniRule"/>
</dbReference>
<keyword evidence="5 10" id="KW-0251">Elongation factor</keyword>
<dbReference type="Pfam" id="PF03144">
    <property type="entry name" value="GTP_EFTU_D2"/>
    <property type="match status" value="1"/>
</dbReference>
<dbReference type="EMBL" id="CP058579">
    <property type="protein sequence ID" value="QLG63731.1"/>
    <property type="molecule type" value="Genomic_DNA"/>
</dbReference>
<dbReference type="NCBIfam" id="TIGR00483">
    <property type="entry name" value="EF-1_alpha"/>
    <property type="match status" value="1"/>
</dbReference>
<dbReference type="Pfam" id="PF00009">
    <property type="entry name" value="GTP_EFTU"/>
    <property type="match status" value="1"/>
</dbReference>
<evidence type="ECO:0000256" key="5">
    <source>
        <dbReference type="ARBA" id="ARBA00022768"/>
    </source>
</evidence>
<keyword evidence="6 10" id="KW-0378">Hydrolase</keyword>
<keyword evidence="13" id="KW-1185">Reference proteome</keyword>
<dbReference type="GO" id="GO:0003924">
    <property type="term" value="F:GTPase activity"/>
    <property type="evidence" value="ECO:0007669"/>
    <property type="project" value="UniProtKB-UniRule"/>
</dbReference>
<keyword evidence="7 10" id="KW-0460">Magnesium</keyword>
<keyword evidence="3 10" id="KW-0479">Metal-binding</keyword>
<dbReference type="Pfam" id="PF22594">
    <property type="entry name" value="GTP-eEF1A_C"/>
    <property type="match status" value="1"/>
</dbReference>
<dbReference type="NCBIfam" id="TIGR00231">
    <property type="entry name" value="small_GTP"/>
    <property type="match status" value="1"/>
</dbReference>
<dbReference type="InterPro" id="IPR004539">
    <property type="entry name" value="Transl_elong_EF1A_euk/arc"/>
</dbReference>
<evidence type="ECO:0000256" key="7">
    <source>
        <dbReference type="ARBA" id="ARBA00022842"/>
    </source>
</evidence>
<dbReference type="KEGG" id="halu:HUG12_19175"/>
<feature type="binding site" evidence="10">
    <location>
        <begin position="14"/>
        <end position="21"/>
    </location>
    <ligand>
        <name>GTP</name>
        <dbReference type="ChEBI" id="CHEBI:37565"/>
    </ligand>
</feature>
<name>A0A7D5LD13_9EURY</name>
<dbReference type="InterPro" id="IPR027417">
    <property type="entry name" value="P-loop_NTPase"/>
</dbReference>
<dbReference type="PROSITE" id="PS51722">
    <property type="entry name" value="G_TR_2"/>
    <property type="match status" value="1"/>
</dbReference>
<dbReference type="GeneID" id="56039628"/>
<dbReference type="InterPro" id="IPR050100">
    <property type="entry name" value="TRAFAC_GTPase_members"/>
</dbReference>
<dbReference type="AlphaFoldDB" id="A0A7D5LD13"/>
<dbReference type="PRINTS" id="PR00315">
    <property type="entry name" value="ELONGATNFCT"/>
</dbReference>
<dbReference type="Proteomes" id="UP000509626">
    <property type="component" value="Chromosome"/>
</dbReference>
<dbReference type="Gene3D" id="3.40.50.300">
    <property type="entry name" value="P-loop containing nucleotide triphosphate hydrolases"/>
    <property type="match status" value="1"/>
</dbReference>
<evidence type="ECO:0000259" key="11">
    <source>
        <dbReference type="PROSITE" id="PS51722"/>
    </source>
</evidence>
<comment type="function">
    <text evidence="10">GTP hydrolase that promotes the GTP-dependent binding of aminoacyl-tRNA to the A-site of ribosomes during protein biosynthesis.</text>
</comment>
<dbReference type="PROSITE" id="PS00301">
    <property type="entry name" value="G_TR_1"/>
    <property type="match status" value="1"/>
</dbReference>
<reference evidence="12 13" key="1">
    <citation type="submission" date="2020-06" db="EMBL/GenBank/DDBJ databases">
        <title>NJ-3-1, isolated from saline soil.</title>
        <authorList>
            <person name="Cui H.L."/>
            <person name="Shi X."/>
        </authorList>
    </citation>
    <scope>NUCLEOTIDE SEQUENCE [LARGE SCALE GENOMIC DNA]</scope>
    <source>
        <strain evidence="12 13">NJ-3-1</strain>
    </source>
</reference>
<dbReference type="EC" id="3.6.5.3" evidence="10"/>
<evidence type="ECO:0000256" key="10">
    <source>
        <dbReference type="HAMAP-Rule" id="MF_00118"/>
    </source>
</evidence>
<evidence type="ECO:0000313" key="12">
    <source>
        <dbReference type="EMBL" id="QLG63731.1"/>
    </source>
</evidence>
<dbReference type="InterPro" id="IPR031157">
    <property type="entry name" value="G_TR_CS"/>
</dbReference>
<dbReference type="CDD" id="cd03705">
    <property type="entry name" value="EF1_alpha_III"/>
    <property type="match status" value="1"/>
</dbReference>
<dbReference type="InterPro" id="IPR005225">
    <property type="entry name" value="Small_GTP-bd"/>
</dbReference>
<dbReference type="FunFam" id="2.40.30.10:FF:000005">
    <property type="entry name" value="Elongation factor 1-alpha"/>
    <property type="match status" value="1"/>
</dbReference>
<dbReference type="GO" id="GO:0000287">
    <property type="term" value="F:magnesium ion binding"/>
    <property type="evidence" value="ECO:0007669"/>
    <property type="project" value="UniProtKB-UniRule"/>
</dbReference>
<gene>
    <name evidence="10 12" type="primary">tuf</name>
    <name evidence="12" type="ORF">HUG12_19175</name>
</gene>
<organism evidence="12 13">
    <name type="scientific">Halorarum salinum</name>
    <dbReference type="NCBI Taxonomy" id="2743089"/>
    <lineage>
        <taxon>Archaea</taxon>
        <taxon>Methanobacteriati</taxon>
        <taxon>Methanobacteriota</taxon>
        <taxon>Stenosarchaea group</taxon>
        <taxon>Halobacteria</taxon>
        <taxon>Halobacteriales</taxon>
        <taxon>Haloferacaceae</taxon>
        <taxon>Halorarum</taxon>
    </lineage>
</organism>
<accession>A0A7D5LD13</accession>
<comment type="similarity">
    <text evidence="10">Belongs to the TRAFAC class translation factor GTPase superfamily. Classic translation factor GTPase family. EF-Tu/EF-1A subfamily.</text>
</comment>
<dbReference type="InterPro" id="IPR000795">
    <property type="entry name" value="T_Tr_GTP-bd_dom"/>
</dbReference>
<keyword evidence="9 10" id="KW-0342">GTP-binding</keyword>
<dbReference type="FunFam" id="2.40.30.10:FF:000003">
    <property type="entry name" value="Elongation factor 1-alpha"/>
    <property type="match status" value="1"/>
</dbReference>
<proteinExistence type="inferred from homology"/>
<dbReference type="PANTHER" id="PTHR23115">
    <property type="entry name" value="TRANSLATION FACTOR"/>
    <property type="match status" value="1"/>
</dbReference>
<comment type="catalytic activity">
    <reaction evidence="10">
        <text>GTP + H2O = GDP + phosphate + H(+)</text>
        <dbReference type="Rhea" id="RHEA:19669"/>
        <dbReference type="ChEBI" id="CHEBI:15377"/>
        <dbReference type="ChEBI" id="CHEBI:15378"/>
        <dbReference type="ChEBI" id="CHEBI:37565"/>
        <dbReference type="ChEBI" id="CHEBI:43474"/>
        <dbReference type="ChEBI" id="CHEBI:58189"/>
        <dbReference type="EC" id="3.6.5.3"/>
    </reaction>
</comment>
<dbReference type="SUPFAM" id="SSF52540">
    <property type="entry name" value="P-loop containing nucleoside triphosphate hydrolases"/>
    <property type="match status" value="1"/>
</dbReference>
<evidence type="ECO:0000256" key="2">
    <source>
        <dbReference type="ARBA" id="ARBA00022490"/>
    </source>
</evidence>
<dbReference type="GO" id="GO:0005737">
    <property type="term" value="C:cytoplasm"/>
    <property type="evidence" value="ECO:0007669"/>
    <property type="project" value="UniProtKB-SubCell"/>
</dbReference>
<feature type="binding site" evidence="10">
    <location>
        <begin position="146"/>
        <end position="149"/>
    </location>
    <ligand>
        <name>GTP</name>
        <dbReference type="ChEBI" id="CHEBI:37565"/>
    </ligand>
</feature>
<dbReference type="CDD" id="cd03693">
    <property type="entry name" value="EF1_alpha_II"/>
    <property type="match status" value="1"/>
</dbReference>
<evidence type="ECO:0000256" key="1">
    <source>
        <dbReference type="ARBA" id="ARBA00004496"/>
    </source>
</evidence>
<evidence type="ECO:0000313" key="13">
    <source>
        <dbReference type="Proteomes" id="UP000509626"/>
    </source>
</evidence>
<evidence type="ECO:0000256" key="9">
    <source>
        <dbReference type="ARBA" id="ARBA00023134"/>
    </source>
</evidence>
<dbReference type="InterPro" id="IPR009001">
    <property type="entry name" value="Transl_elong_EF1A/Init_IF2_C"/>
</dbReference>
<dbReference type="GO" id="GO:0005525">
    <property type="term" value="F:GTP binding"/>
    <property type="evidence" value="ECO:0007669"/>
    <property type="project" value="UniProtKB-UniRule"/>
</dbReference>
<keyword evidence="8 10" id="KW-0648">Protein biosynthesis</keyword>
<dbReference type="OrthoDB" id="371718at2157"/>
<feature type="binding site" evidence="10">
    <location>
        <begin position="91"/>
        <end position="95"/>
    </location>
    <ligand>
        <name>GTP</name>
        <dbReference type="ChEBI" id="CHEBI:37565"/>
    </ligand>
</feature>
<dbReference type="RefSeq" id="WP_179270315.1">
    <property type="nucleotide sequence ID" value="NZ_CP058579.1"/>
</dbReference>
<evidence type="ECO:0000256" key="8">
    <source>
        <dbReference type="ARBA" id="ARBA00022917"/>
    </source>
</evidence>
<feature type="domain" description="Tr-type G" evidence="11">
    <location>
        <begin position="5"/>
        <end position="221"/>
    </location>
</feature>
<evidence type="ECO:0000256" key="6">
    <source>
        <dbReference type="ARBA" id="ARBA00022801"/>
    </source>
</evidence>
<dbReference type="InterPro" id="IPR054696">
    <property type="entry name" value="GTP-eEF1A_C"/>
</dbReference>
<dbReference type="CDD" id="cd01883">
    <property type="entry name" value="EF1_alpha"/>
    <property type="match status" value="1"/>
</dbReference>
<dbReference type="NCBIfam" id="NF008969">
    <property type="entry name" value="PRK12317.1"/>
    <property type="match status" value="1"/>
</dbReference>
<comment type="subcellular location">
    <subcellularLocation>
        <location evidence="1 10">Cytoplasm</location>
    </subcellularLocation>
</comment>
<protein>
    <recommendedName>
        <fullName evidence="10">Elongation factor 1-alpha</fullName>
        <shortName evidence="10">EF-1-alpha</shortName>
        <ecNumber evidence="10">3.6.5.3</ecNumber>
    </recommendedName>
    <alternativeName>
        <fullName evidence="10">Elongation factor Tu</fullName>
        <shortName evidence="10">EF-Tu</shortName>
    </alternativeName>
</protein>
<dbReference type="SUPFAM" id="SSF50465">
    <property type="entry name" value="EF-Tu/eEF-1alpha/eIF2-gamma C-terminal domain"/>
    <property type="match status" value="1"/>
</dbReference>
<dbReference type="SUPFAM" id="SSF50447">
    <property type="entry name" value="Translation proteins"/>
    <property type="match status" value="1"/>
</dbReference>
<dbReference type="InterPro" id="IPR004161">
    <property type="entry name" value="EFTu-like_2"/>
</dbReference>
<dbReference type="InterPro" id="IPR009000">
    <property type="entry name" value="Transl_B-barrel_sf"/>
</dbReference>
<sequence>MSQDKPHQNLAIIGHVDHGKSTLVGRLLFETGSVPEHVIEQYREEAEEKGKGGFEFAYVMDNLAEERERGVTIDIAHQEFTTDDYYFTIVDCPGHRDFVKNMITGASQADNAVLVVAADDGVAPQTREHVFLARTLGINELIVAVNKMDVVDYSQDTYDEVVSEVEDLLNQVRFGTEDASFIPISAFEGDNIAERSDETSWYDGEILLEALNSLPETEPPTDAPLRLPIQDVYTISGIGTVPVGRIETGEMSPGDNVSFQPSDVGGEVKTVEMHHEEVDYAGPGDNVGFNVRGIGKDDIRRGDVCGPADDPPTVAETFQAQVVVMQHPSVITAGYTPVFHAHTAQVACTIESLDQKLDPASGEVAEENPDFIKSGDAAVVTIRPQKPLSIEPSSEIPELGSFAVRDMGQTIAAGKVLSVDER</sequence>
<feature type="binding site" evidence="10">
    <location>
        <position position="21"/>
    </location>
    <ligand>
        <name>Mg(2+)</name>
        <dbReference type="ChEBI" id="CHEBI:18420"/>
    </ligand>
</feature>
<dbReference type="HAMAP" id="MF_00118_A">
    <property type="entry name" value="EF_Tu_A"/>
    <property type="match status" value="1"/>
</dbReference>
<dbReference type="Gene3D" id="2.40.30.10">
    <property type="entry name" value="Translation factors"/>
    <property type="match status" value="2"/>
</dbReference>
<evidence type="ECO:0000256" key="4">
    <source>
        <dbReference type="ARBA" id="ARBA00022741"/>
    </source>
</evidence>
<keyword evidence="2 10" id="KW-0963">Cytoplasm</keyword>
<keyword evidence="4 10" id="KW-0547">Nucleotide-binding</keyword>
<evidence type="ECO:0000256" key="3">
    <source>
        <dbReference type="ARBA" id="ARBA00022723"/>
    </source>
</evidence>